<evidence type="ECO:0000256" key="2">
    <source>
        <dbReference type="SAM" id="Phobius"/>
    </source>
</evidence>
<dbReference type="Proteomes" id="UP000093104">
    <property type="component" value="Unassembled WGS sequence"/>
</dbReference>
<keyword evidence="2" id="KW-1133">Transmembrane helix</keyword>
<gene>
    <name evidence="3" type="ORF">AFK24_20690</name>
</gene>
<protein>
    <recommendedName>
        <fullName evidence="5">MATE family efflux transporter</fullName>
    </recommendedName>
</protein>
<feature type="transmembrane region" description="Helical" evidence="2">
    <location>
        <begin position="166"/>
        <end position="187"/>
    </location>
</feature>
<dbReference type="AlphaFoldDB" id="A0A1C7Z1R8"/>
<accession>A0A1C7Z1R8</accession>
<feature type="transmembrane region" description="Helical" evidence="2">
    <location>
        <begin position="193"/>
        <end position="220"/>
    </location>
</feature>
<dbReference type="EMBL" id="LGSI01000058">
    <property type="protein sequence ID" value="OCR23120.1"/>
    <property type="molecule type" value="Genomic_DNA"/>
</dbReference>
<reference evidence="3 4" key="1">
    <citation type="submission" date="2015-07" db="EMBL/GenBank/DDBJ databases">
        <title>Draft genome sequence of a diazotrophic, plant growth-promoting rhizobacterium of the Pseudomonas syringae complex.</title>
        <authorList>
            <person name="Patten C.L."/>
            <person name="Jeong H."/>
        </authorList>
    </citation>
    <scope>NUCLEOTIDE SEQUENCE [LARGE SCALE GENOMIC DNA]</scope>
    <source>
        <strain evidence="3 4">GR12-2</strain>
    </source>
</reference>
<dbReference type="GO" id="GO:0015297">
    <property type="term" value="F:antiporter activity"/>
    <property type="evidence" value="ECO:0007669"/>
    <property type="project" value="InterPro"/>
</dbReference>
<keyword evidence="2" id="KW-0472">Membrane</keyword>
<evidence type="ECO:0008006" key="5">
    <source>
        <dbReference type="Google" id="ProtNLM"/>
    </source>
</evidence>
<dbReference type="InterPro" id="IPR050222">
    <property type="entry name" value="MATE_MdtK"/>
</dbReference>
<feature type="transmembrane region" description="Helical" evidence="2">
    <location>
        <begin position="243"/>
        <end position="264"/>
    </location>
</feature>
<organism evidence="3 4">
    <name type="scientific">Pseudomonas syringae</name>
    <dbReference type="NCBI Taxonomy" id="317"/>
    <lineage>
        <taxon>Bacteria</taxon>
        <taxon>Pseudomonadati</taxon>
        <taxon>Pseudomonadota</taxon>
        <taxon>Gammaproteobacteria</taxon>
        <taxon>Pseudomonadales</taxon>
        <taxon>Pseudomonadaceae</taxon>
        <taxon>Pseudomonas</taxon>
    </lineage>
</organism>
<feature type="transmembrane region" description="Helical" evidence="2">
    <location>
        <begin position="276"/>
        <end position="297"/>
    </location>
</feature>
<evidence type="ECO:0000256" key="1">
    <source>
        <dbReference type="ARBA" id="ARBA00022448"/>
    </source>
</evidence>
<evidence type="ECO:0000313" key="3">
    <source>
        <dbReference type="EMBL" id="OCR23120.1"/>
    </source>
</evidence>
<feature type="transmembrane region" description="Helical" evidence="2">
    <location>
        <begin position="91"/>
        <end position="114"/>
    </location>
</feature>
<dbReference type="OrthoDB" id="9780160at2"/>
<feature type="transmembrane region" description="Helical" evidence="2">
    <location>
        <begin position="318"/>
        <end position="337"/>
    </location>
</feature>
<feature type="transmembrane region" description="Helical" evidence="2">
    <location>
        <begin position="398"/>
        <end position="416"/>
    </location>
</feature>
<evidence type="ECO:0000313" key="4">
    <source>
        <dbReference type="Proteomes" id="UP000093104"/>
    </source>
</evidence>
<feature type="transmembrane region" description="Helical" evidence="2">
    <location>
        <begin position="422"/>
        <end position="442"/>
    </location>
</feature>
<dbReference type="Pfam" id="PF01554">
    <property type="entry name" value="MatE"/>
    <property type="match status" value="2"/>
</dbReference>
<dbReference type="PANTHER" id="PTHR43298">
    <property type="entry name" value="MULTIDRUG RESISTANCE PROTEIN NORM-RELATED"/>
    <property type="match status" value="1"/>
</dbReference>
<name>A0A1C7Z1R8_PSESX</name>
<keyword evidence="1" id="KW-0813">Transport</keyword>
<feature type="transmembrane region" description="Helical" evidence="2">
    <location>
        <begin position="44"/>
        <end position="70"/>
    </location>
</feature>
<comment type="caution">
    <text evidence="3">The sequence shown here is derived from an EMBL/GenBank/DDBJ whole genome shotgun (WGS) entry which is preliminary data.</text>
</comment>
<dbReference type="RefSeq" id="WP_065834996.1">
    <property type="nucleotide sequence ID" value="NZ_LGSI01000058.1"/>
</dbReference>
<dbReference type="NCBIfam" id="TIGR00797">
    <property type="entry name" value="matE"/>
    <property type="match status" value="1"/>
</dbReference>
<sequence>MTLLANSQRWHELHALLALAVPLAVAQVGQMAMAVTTGVQLGHLNSLALAAGGLGASITSVLVLVSQGVLAGIQPIIAQARGRADARTQEAYAGALWASLALALLASLLIMPLLMNLSPLLESLGVARDIAGLTAMYCRSFAWGVPAILVYAPLRYYLAALEQIRVILLLAFAGAAFNALLGGLLIFGTGHWAGLGVAGGGLALSITWWCMLLALAGYIVRHRRLPQAPLPGWSALRHGMREVFAVGWPIGGLYAAEIGLVTLATVQIARFSPVELGAHLICMNIVNIIFMAPLALSQAATIRVATFIGLNQPRAARRSGWTALLLASLFMMLAGLIVTWQQPRIVALFLQRDDENFAAILDLSRSLFFILALYFVFDGIQTVATGALRGLRDTRAPMLICLGGYWGLAFPVGLFLAQGLNWGAAGFWSGYSLGLAAVAILLTRRWHHLTHHLTSRCSGIPLHVTAGSL</sequence>
<proteinExistence type="predicted"/>
<keyword evidence="2" id="KW-0812">Transmembrane</keyword>
<dbReference type="GO" id="GO:0042910">
    <property type="term" value="F:xenobiotic transmembrane transporter activity"/>
    <property type="evidence" value="ECO:0007669"/>
    <property type="project" value="InterPro"/>
</dbReference>
<dbReference type="GO" id="GO:0005886">
    <property type="term" value="C:plasma membrane"/>
    <property type="evidence" value="ECO:0007669"/>
    <property type="project" value="TreeGrafter"/>
</dbReference>
<dbReference type="PANTHER" id="PTHR43298:SF2">
    <property type="entry name" value="FMN_FAD EXPORTER YEEO-RELATED"/>
    <property type="match status" value="1"/>
</dbReference>
<dbReference type="InterPro" id="IPR002528">
    <property type="entry name" value="MATE_fam"/>
</dbReference>
<feature type="transmembrane region" description="Helical" evidence="2">
    <location>
        <begin position="134"/>
        <end position="154"/>
    </location>
</feature>